<evidence type="ECO:0000313" key="2">
    <source>
        <dbReference type="EMBL" id="CAH1412034.1"/>
    </source>
</evidence>
<dbReference type="InterPro" id="IPR038718">
    <property type="entry name" value="SNF2-like_sf"/>
</dbReference>
<dbReference type="Gene3D" id="3.40.50.10810">
    <property type="entry name" value="Tandem AAA-ATPase domain"/>
    <property type="match status" value="1"/>
</dbReference>
<keyword evidence="3" id="KW-1185">Reference proteome</keyword>
<dbReference type="SUPFAM" id="SSF52540">
    <property type="entry name" value="P-loop containing nucleoside triphosphate hydrolases"/>
    <property type="match status" value="1"/>
</dbReference>
<dbReference type="GO" id="GO:0005524">
    <property type="term" value="F:ATP binding"/>
    <property type="evidence" value="ECO:0007669"/>
    <property type="project" value="InterPro"/>
</dbReference>
<dbReference type="InterPro" id="IPR000330">
    <property type="entry name" value="SNF2_N"/>
</dbReference>
<organism evidence="2 3">
    <name type="scientific">Lactuca virosa</name>
    <dbReference type="NCBI Taxonomy" id="75947"/>
    <lineage>
        <taxon>Eukaryota</taxon>
        <taxon>Viridiplantae</taxon>
        <taxon>Streptophyta</taxon>
        <taxon>Embryophyta</taxon>
        <taxon>Tracheophyta</taxon>
        <taxon>Spermatophyta</taxon>
        <taxon>Magnoliopsida</taxon>
        <taxon>eudicotyledons</taxon>
        <taxon>Gunneridae</taxon>
        <taxon>Pentapetalae</taxon>
        <taxon>asterids</taxon>
        <taxon>campanulids</taxon>
        <taxon>Asterales</taxon>
        <taxon>Asteraceae</taxon>
        <taxon>Cichorioideae</taxon>
        <taxon>Cichorieae</taxon>
        <taxon>Lactucinae</taxon>
        <taxon>Lactuca</taxon>
    </lineage>
</organism>
<dbReference type="Proteomes" id="UP001157418">
    <property type="component" value="Unassembled WGS sequence"/>
</dbReference>
<evidence type="ECO:0000259" key="1">
    <source>
        <dbReference type="Pfam" id="PF00176"/>
    </source>
</evidence>
<evidence type="ECO:0000313" key="3">
    <source>
        <dbReference type="Proteomes" id="UP001157418"/>
    </source>
</evidence>
<gene>
    <name evidence="2" type="ORF">LVIROSA_LOCUS85</name>
</gene>
<dbReference type="InterPro" id="IPR027417">
    <property type="entry name" value="P-loop_NTPase"/>
</dbReference>
<protein>
    <recommendedName>
        <fullName evidence="1">SNF2 N-terminal domain-containing protein</fullName>
    </recommendedName>
</protein>
<dbReference type="EMBL" id="CAKMRJ010000001">
    <property type="protein sequence ID" value="CAH1412034.1"/>
    <property type="molecule type" value="Genomic_DNA"/>
</dbReference>
<sequence>MTRPPLALPPSGSLSSLCSPGAGLPRFACLFQRLGFTVMLICFVGGDDDDVNMLFDGISSVFDSLESKESSNTDMEEEAYEAIIKKESRKKRKNSEQKKQFMELLLLLKLKFDTKHRTLLTGTPLQNNLDDLFMLIHFLDALLGRIHKSLTSHLLKGVGDGELIRFLNIDLIPQSTDYKYPLNCDFFLRTNYVNIFCSKRPFCYVFMPQREIRQFL</sequence>
<feature type="domain" description="SNF2 N-terminal" evidence="1">
    <location>
        <begin position="68"/>
        <end position="140"/>
    </location>
</feature>
<dbReference type="AlphaFoldDB" id="A0AAU9LG71"/>
<comment type="caution">
    <text evidence="2">The sequence shown here is derived from an EMBL/GenBank/DDBJ whole genome shotgun (WGS) entry which is preliminary data.</text>
</comment>
<name>A0AAU9LG71_9ASTR</name>
<reference evidence="2 3" key="1">
    <citation type="submission" date="2022-01" db="EMBL/GenBank/DDBJ databases">
        <authorList>
            <person name="Xiong W."/>
            <person name="Schranz E."/>
        </authorList>
    </citation>
    <scope>NUCLEOTIDE SEQUENCE [LARGE SCALE GENOMIC DNA]</scope>
</reference>
<proteinExistence type="predicted"/>
<accession>A0AAU9LG71</accession>
<dbReference type="Pfam" id="PF00176">
    <property type="entry name" value="SNF2-rel_dom"/>
    <property type="match status" value="1"/>
</dbReference>